<dbReference type="PROSITE" id="PS50075">
    <property type="entry name" value="CARRIER"/>
    <property type="match status" value="1"/>
</dbReference>
<organism evidence="4 5">
    <name type="scientific">Salinarimonas soli</name>
    <dbReference type="NCBI Taxonomy" id="1638099"/>
    <lineage>
        <taxon>Bacteria</taxon>
        <taxon>Pseudomonadati</taxon>
        <taxon>Pseudomonadota</taxon>
        <taxon>Alphaproteobacteria</taxon>
        <taxon>Hyphomicrobiales</taxon>
        <taxon>Salinarimonadaceae</taxon>
        <taxon>Salinarimonas</taxon>
    </lineage>
</organism>
<dbReference type="Pfam" id="PF13193">
    <property type="entry name" value="AMP-binding_C"/>
    <property type="match status" value="1"/>
</dbReference>
<accession>A0A5B2VTY4</accession>
<comment type="caution">
    <text evidence="4">The sequence shown here is derived from an EMBL/GenBank/DDBJ whole genome shotgun (WGS) entry which is preliminary data.</text>
</comment>
<evidence type="ECO:0000313" key="5">
    <source>
        <dbReference type="Proteomes" id="UP000323142"/>
    </source>
</evidence>
<keyword evidence="2" id="KW-1133">Transmembrane helix</keyword>
<keyword evidence="2" id="KW-0812">Transmembrane</keyword>
<evidence type="ECO:0000259" key="3">
    <source>
        <dbReference type="PROSITE" id="PS50075"/>
    </source>
</evidence>
<dbReference type="NCBIfam" id="TIGR01733">
    <property type="entry name" value="AA-adenyl-dom"/>
    <property type="match status" value="1"/>
</dbReference>
<proteinExistence type="predicted"/>
<dbReference type="Gene3D" id="3.30.300.30">
    <property type="match status" value="1"/>
</dbReference>
<feature type="transmembrane region" description="Helical" evidence="2">
    <location>
        <begin position="916"/>
        <end position="943"/>
    </location>
</feature>
<dbReference type="Pfam" id="PF00501">
    <property type="entry name" value="AMP-binding"/>
    <property type="match status" value="1"/>
</dbReference>
<dbReference type="InterPro" id="IPR011004">
    <property type="entry name" value="Trimer_LpxA-like_sf"/>
</dbReference>
<feature type="transmembrane region" description="Helical" evidence="2">
    <location>
        <begin position="1157"/>
        <end position="1183"/>
    </location>
</feature>
<evidence type="ECO:0000313" key="4">
    <source>
        <dbReference type="EMBL" id="KAA2242244.1"/>
    </source>
</evidence>
<dbReference type="InterPro" id="IPR045851">
    <property type="entry name" value="AMP-bd_C_sf"/>
</dbReference>
<name>A0A5B2VTY4_9HYPH</name>
<dbReference type="Pfam" id="PF00550">
    <property type="entry name" value="PP-binding"/>
    <property type="match status" value="1"/>
</dbReference>
<dbReference type="GO" id="GO:0044550">
    <property type="term" value="P:secondary metabolite biosynthetic process"/>
    <property type="evidence" value="ECO:0007669"/>
    <property type="project" value="TreeGrafter"/>
</dbReference>
<dbReference type="Gene3D" id="2.160.10.10">
    <property type="entry name" value="Hexapeptide repeat proteins"/>
    <property type="match status" value="3"/>
</dbReference>
<dbReference type="RefSeq" id="WP_149815515.1">
    <property type="nucleotide sequence ID" value="NZ_VUOA01000006.1"/>
</dbReference>
<dbReference type="InterPro" id="IPR012728">
    <property type="entry name" value="Pls/PosA_C"/>
</dbReference>
<reference evidence="4 5" key="1">
    <citation type="submission" date="2019-09" db="EMBL/GenBank/DDBJ databases">
        <title>Salinarimonas rosea gen. nov., sp. nov., a new member of the a-2 subgroup of the Proteobacteria.</title>
        <authorList>
            <person name="Liu J."/>
        </authorList>
    </citation>
    <scope>NUCLEOTIDE SEQUENCE [LARGE SCALE GENOMIC DNA]</scope>
    <source>
        <strain evidence="4 5">BN140002</strain>
    </source>
</reference>
<dbReference type="InterPro" id="IPR042099">
    <property type="entry name" value="ANL_N_sf"/>
</dbReference>
<dbReference type="EMBL" id="VUOA01000006">
    <property type="protein sequence ID" value="KAA2242244.1"/>
    <property type="molecule type" value="Genomic_DNA"/>
</dbReference>
<keyword evidence="5" id="KW-1185">Reference proteome</keyword>
<feature type="transmembrane region" description="Helical" evidence="2">
    <location>
        <begin position="677"/>
        <end position="701"/>
    </location>
</feature>
<dbReference type="CDD" id="cd05930">
    <property type="entry name" value="A_NRPS"/>
    <property type="match status" value="1"/>
</dbReference>
<dbReference type="SUPFAM" id="SSF56801">
    <property type="entry name" value="Acetyl-CoA synthetase-like"/>
    <property type="match status" value="1"/>
</dbReference>
<dbReference type="InterPro" id="IPR009081">
    <property type="entry name" value="PP-bd_ACP"/>
</dbReference>
<dbReference type="InterPro" id="IPR036736">
    <property type="entry name" value="ACP-like_sf"/>
</dbReference>
<evidence type="ECO:0000256" key="2">
    <source>
        <dbReference type="SAM" id="Phobius"/>
    </source>
</evidence>
<feature type="transmembrane region" description="Helical" evidence="2">
    <location>
        <begin position="963"/>
        <end position="985"/>
    </location>
</feature>
<dbReference type="PROSITE" id="PS00455">
    <property type="entry name" value="AMP_BINDING"/>
    <property type="match status" value="1"/>
</dbReference>
<dbReference type="Proteomes" id="UP000323142">
    <property type="component" value="Unassembled WGS sequence"/>
</dbReference>
<dbReference type="GO" id="GO:0031177">
    <property type="term" value="F:phosphopantetheine binding"/>
    <property type="evidence" value="ECO:0007669"/>
    <property type="project" value="TreeGrafter"/>
</dbReference>
<feature type="domain" description="Carrier" evidence="3">
    <location>
        <begin position="534"/>
        <end position="611"/>
    </location>
</feature>
<feature type="transmembrane region" description="Helical" evidence="2">
    <location>
        <begin position="874"/>
        <end position="896"/>
    </location>
</feature>
<keyword evidence="2" id="KW-0472">Membrane</keyword>
<reference evidence="4 5" key="2">
    <citation type="submission" date="2019-09" db="EMBL/GenBank/DDBJ databases">
        <authorList>
            <person name="Jin C."/>
        </authorList>
    </citation>
    <scope>NUCLEOTIDE SEQUENCE [LARGE SCALE GENOMIC DNA]</scope>
    <source>
        <strain evidence="4 5">BN140002</strain>
    </source>
</reference>
<dbReference type="OrthoDB" id="9803968at2"/>
<dbReference type="InterPro" id="IPR000873">
    <property type="entry name" value="AMP-dep_synth/lig_dom"/>
</dbReference>
<dbReference type="FunFam" id="3.40.50.12780:FF:000012">
    <property type="entry name" value="Non-ribosomal peptide synthetase"/>
    <property type="match status" value="1"/>
</dbReference>
<dbReference type="PANTHER" id="PTHR45527:SF1">
    <property type="entry name" value="FATTY ACID SYNTHASE"/>
    <property type="match status" value="1"/>
</dbReference>
<sequence length="1355" mass="147029">MNGFSESGGVQLEGARPVQDVRLAGERREELLRDEVLGEIFAASVASRPAHPALVFAGRTLTYADVNARADAIARGLLARGIGPGGVVGLWMPRGADLLVAQIAITKTGAAWLPFDADAPVDRIAVCLDDADAKALLTSEELAPKAAEIGRPVLTGPGLATDGEPLPARAAGLAPDHPAYMIYTSGSTGTPKGIVISHRNICHFLRSANHVYGFQPDDVVFQGASVAFDLSMEEIWVPYLVGATLFVATPAMMGDAERLPDLIAEAGVTVLDTVPTLLAMITRDMPGVRLILLGGEALPQPLVERWATPGRRLFNTYGPTEATVVATVAEMRPGERVTIGRPIPNYTCYVVDEALAPVPPGRQGELLIGGPGVAQGYLKRPELTAEKFVANPFPGDGRDPILYRSGDAVSLDDEGNIVFHGRIDDQVKIRGFRVELGEIEAKLAAQAGVAQAAVVLRQDEGIDRLVAFLVGETGRPLDKMKLRGDLRDQLPPYMVPNHFEVVDVLPRLSSGKVDRKALRAVTLAVGDTGDEQEMPRNETEAALLVAAKRVFGNQGIPFEADFFMDLGGHSLLAARFVGAVREVPALASITLQDVYARRTLRAMADDLIERTGGAGTETVQRDLSFEPPPLRRRFLCGLAQAVALPFILTLNTVQWLGIFVTYILITGGELGFFAEMLSLILVYLGIVLVTGLIAVGAKWVILGRTKPGRYPLWGSYYFRWWLVKHLQPLLHIKWLQASPAMPLVMRMLGAKVGRDCIISDFDAGAIDLLVIGDRVATGGKFKLANAEVIGNELVIGTIEIGNDAYIGTSVVLSSGVVVGDHAEIADLTAIPENTRIPSATKWDGSPGREVGTVDVDALPEPAQASPARRRILNLYYAIALVCIPPVSLLPIFPAFYLFDKIDEAISAYTTVSYLWYLPLLAWPAALVMVALTVLLIAGARWVVLPRVKSGRYSIFSAFYIRKWTVALATEVTLETLTSLFATIYMRSWYRIMGAKIGHGAEISTNLAGRYDISHIGAKNFIADEVVYGEEEIRRGWMTLEPVRTGERVFVGNDAVVPPGADIPDGVLIGIKSKPPANERLSPGDTWFGSPPIKLPTRQKVDLGSSWTYEPSWRWKLGRAVFEALHTSFASMLFITLGILAVEVFFSPMIEQRNFLGLAVLFMAASVIIAVIQTLVVAAVKWIFMGAYKPLMKPMWSWWAMRTEAIAVLYWGLGGKVLLEHLTGTPFLPWFLRLFGAKFGQGVVMLTTDITEFDCVEVGDFCTINGQSALQTHLYEDRVMKVGRVRLEAGVFVGANATVLYDSNIGRYARLMPLTVVMKGESIPPHSEWEGAPAVPVVHKAPPQPGTAPEPDRQAA</sequence>
<dbReference type="InterPro" id="IPR010071">
    <property type="entry name" value="AA_adenyl_dom"/>
</dbReference>
<dbReference type="InterPro" id="IPR020845">
    <property type="entry name" value="AMP-binding_CS"/>
</dbReference>
<dbReference type="GO" id="GO:0043041">
    <property type="term" value="P:amino acid activation for nonribosomal peptide biosynthetic process"/>
    <property type="evidence" value="ECO:0007669"/>
    <property type="project" value="TreeGrafter"/>
</dbReference>
<dbReference type="PANTHER" id="PTHR45527">
    <property type="entry name" value="NONRIBOSOMAL PEPTIDE SYNTHETASE"/>
    <property type="match status" value="1"/>
</dbReference>
<dbReference type="GO" id="GO:0005737">
    <property type="term" value="C:cytoplasm"/>
    <property type="evidence" value="ECO:0007669"/>
    <property type="project" value="TreeGrafter"/>
</dbReference>
<dbReference type="InterPro" id="IPR025110">
    <property type="entry name" value="AMP-bd_C"/>
</dbReference>
<dbReference type="Gene3D" id="1.10.1200.10">
    <property type="entry name" value="ACP-like"/>
    <property type="match status" value="1"/>
</dbReference>
<evidence type="ECO:0000256" key="1">
    <source>
        <dbReference type="SAM" id="MobiDB-lite"/>
    </source>
</evidence>
<dbReference type="SUPFAM" id="SSF47336">
    <property type="entry name" value="ACP-like"/>
    <property type="match status" value="1"/>
</dbReference>
<protein>
    <submittedName>
        <fullName evidence="4">Amino acid adenylation domain-containing protein</fullName>
    </submittedName>
</protein>
<dbReference type="SUPFAM" id="SSF51161">
    <property type="entry name" value="Trimeric LpxA-like enzymes"/>
    <property type="match status" value="3"/>
</dbReference>
<feature type="transmembrane region" description="Helical" evidence="2">
    <location>
        <begin position="1123"/>
        <end position="1145"/>
    </location>
</feature>
<dbReference type="NCBIfam" id="TIGR02353">
    <property type="entry name" value="NRPS_term_dom"/>
    <property type="match status" value="1"/>
</dbReference>
<gene>
    <name evidence="4" type="ORF">F0L46_02860</name>
</gene>
<feature type="region of interest" description="Disordered" evidence="1">
    <location>
        <begin position="1328"/>
        <end position="1355"/>
    </location>
</feature>
<feature type="compositionally biased region" description="Low complexity" evidence="1">
    <location>
        <begin position="1331"/>
        <end position="1340"/>
    </location>
</feature>
<dbReference type="Gene3D" id="3.40.50.12780">
    <property type="entry name" value="N-terminal domain of ligase-like"/>
    <property type="match status" value="1"/>
</dbReference>